<proteinExistence type="inferred from homology"/>
<comment type="caution">
    <text evidence="3">The sequence shown here is derived from an EMBL/GenBank/DDBJ whole genome shotgun (WGS) entry which is preliminary data.</text>
</comment>
<dbReference type="InterPro" id="IPR001441">
    <property type="entry name" value="UPP_synth-like"/>
</dbReference>
<name>A0ABR7TB21_9LACT</name>
<dbReference type="Gene3D" id="3.40.1180.10">
    <property type="entry name" value="Decaprenyl diphosphate synthase-like"/>
    <property type="match status" value="1"/>
</dbReference>
<dbReference type="PANTHER" id="PTHR10291">
    <property type="entry name" value="DEHYDRODOLICHYL DIPHOSPHATE SYNTHASE FAMILY MEMBER"/>
    <property type="match status" value="1"/>
</dbReference>
<gene>
    <name evidence="3" type="ORF">GLO26_01230</name>
</gene>
<keyword evidence="4" id="KW-1185">Reference proteome</keyword>
<evidence type="ECO:0000256" key="1">
    <source>
        <dbReference type="ARBA" id="ARBA00022679"/>
    </source>
</evidence>
<evidence type="ECO:0000313" key="4">
    <source>
        <dbReference type="Proteomes" id="UP000638836"/>
    </source>
</evidence>
<evidence type="ECO:0000256" key="2">
    <source>
        <dbReference type="ARBA" id="ARBA00038453"/>
    </source>
</evidence>
<dbReference type="EMBL" id="WNJQ01000001">
    <property type="protein sequence ID" value="MBC9824451.1"/>
    <property type="molecule type" value="Genomic_DNA"/>
</dbReference>
<dbReference type="Pfam" id="PF01255">
    <property type="entry name" value="Prenyltransf"/>
    <property type="match status" value="1"/>
</dbReference>
<dbReference type="CDD" id="cd00475">
    <property type="entry name" value="Cis_IPPS"/>
    <property type="match status" value="1"/>
</dbReference>
<dbReference type="SUPFAM" id="SSF64005">
    <property type="entry name" value="Undecaprenyl diphosphate synthase"/>
    <property type="match status" value="1"/>
</dbReference>
<dbReference type="PANTHER" id="PTHR10291:SF43">
    <property type="entry name" value="DEHYDRODOLICHYL DIPHOSPHATE SYNTHASE COMPLEX SUBUNIT DHDDS"/>
    <property type="match status" value="1"/>
</dbReference>
<dbReference type="InterPro" id="IPR036424">
    <property type="entry name" value="UPP_synth-like_sf"/>
</dbReference>
<dbReference type="Proteomes" id="UP000638836">
    <property type="component" value="Unassembled WGS sequence"/>
</dbReference>
<organism evidence="3 4">
    <name type="scientific">Carnobacterium inhibens</name>
    <dbReference type="NCBI Taxonomy" id="147709"/>
    <lineage>
        <taxon>Bacteria</taxon>
        <taxon>Bacillati</taxon>
        <taxon>Bacillota</taxon>
        <taxon>Bacilli</taxon>
        <taxon>Lactobacillales</taxon>
        <taxon>Carnobacteriaceae</taxon>
        <taxon>Carnobacterium</taxon>
    </lineage>
</organism>
<reference evidence="3 4" key="1">
    <citation type="journal article" date="2020" name="Microorganisms">
        <title>New Insight into Antimicrobial Compounds from Food and Marine-Sourced Carnobacterium Species through Phenotype and Genome Analyses.</title>
        <authorList>
            <person name="Begrem S."/>
            <person name="Ivaniuk F."/>
            <person name="Gigout-Chevalier F."/>
            <person name="Kolypczuk L."/>
            <person name="Bonnetot S."/>
            <person name="Leroi F."/>
            <person name="Grovel O."/>
            <person name="Delbarre-Ladrat C."/>
            <person name="Passerini D."/>
        </authorList>
    </citation>
    <scope>NUCLEOTIDE SEQUENCE [LARGE SCALE GENOMIC DNA]</scope>
    <source>
        <strain evidence="3 4">MIP2551</strain>
    </source>
</reference>
<protein>
    <submittedName>
        <fullName evidence="3">Dihydroorotate dehydrogenase</fullName>
    </submittedName>
</protein>
<keyword evidence="1" id="KW-0808">Transferase</keyword>
<accession>A0ABR7TB21</accession>
<evidence type="ECO:0000313" key="3">
    <source>
        <dbReference type="EMBL" id="MBC9824451.1"/>
    </source>
</evidence>
<sequence length="220" mass="25518">MMNVYKRLPKHIGIIPDGNRRWAQENGLEKQEGYKFGIEPGLELYHLCLELGIKEMTFYGFTMDNTKRPAEQTQAFQKACVDAVNKLKDRDADLLVVGNTNSPLFPKELLPYTKRTKFGKGLMKINFLVNYGWNWDLNYGIKQIDFDPKQDSTKMIASSDISRMDLIIRWGGRRRLSGFLPIQSIYSDFYVAEEMWPDYTIDQVHAALQWYQDQDVTLGG</sequence>
<comment type="similarity">
    <text evidence="2">Belongs to the UPP synthase family. Z-FPP synthase subfamily.</text>
</comment>